<sequence>MANVVDQDQQWLLSCLSATLDPNQEVRSFAEASLDQASRQSGFGSALSKVVANKELAVGLRQLAAVLLKQLVKKHWQEGEDSFEPPVVSVDEKDIIRRMLLLTLDDPHRKICTAIGVAVASIAAYDWPEEWSDLLPFLLNLINNQTNLNGVHGAMKCLVLLSADLDDRMVPTLIPALFPSLLTIVSSPQIYDTYIRTKALSIVYSCTSMLGAMSGVYNAETSSLVVPLLKPWMEQFSSILQIPVQSENPDDWSIRMEVLKCLNQFIQNFSSLIKSEFDVILRPLWNTFVSSLRVYEQASIEGMEDSYEGRYDSDGSEISLESFVIQLFELLLTIVGNSRLGKVVAANVKELVYYTIAFLQMTEQQVHTWSADANQFIADEEDATYSCRISGVLLLEEVVNSFDGEGYLAIIDAAKQWFNESQTRKVAGNASWWRIREATLFALSSLSEQLLETQESGFQTSNLKTMIEQIVVEDFQIDSLEYPFLYARIFTSVAKFSSVISSEVLEHSLDAALKAITMNVPPPVKVGACRALAQLLPKAKKEIVQPQLFGLFSSLTDLLNHASDETLHMVLETLQEAVKAGYESPEIVEHVLSPVILNVWASHILDPFISIDALEVLEAIKSIPGCIHPLVSRILPYIGPILNKPQEQADGLVAGSLDLVTMLLKNAPGDVVKAVYDVCFDAAIRIILQSDEHSEIQNATECLCAFISGGRQEVLFWGPDSGSTMRSLLDIASRLLDPNLESSGSLFVGSYILQLILHLPSQMAVHIHDLVAALVRRMQSAQISSLRSSLLVVFARLVHMSVPNVGQFIDLLISIPAEGHNNSFAYVMSEWARQQGEIQGAYQIKVTTSALALLLNSKHSELEKTRVQGHLIKSATGITTRSKAKSTPDQWVMLPLPTKIVALLADALTEIQEQVLAGEDEDSDWEEVQTDGIDNDKEFLSSVSALGKPSYEHLEAMAKVFNEDQDDQYEDDLLYVADPLNQINVVNYLVDFFANFSQSDRQLLDHICKSLTQPQQNAIQMVLKR</sequence>
<keyword evidence="2" id="KW-1185">Reference proteome</keyword>
<organism evidence="1 2">
    <name type="scientific">Trifolium pratense</name>
    <name type="common">Red clover</name>
    <dbReference type="NCBI Taxonomy" id="57577"/>
    <lineage>
        <taxon>Eukaryota</taxon>
        <taxon>Viridiplantae</taxon>
        <taxon>Streptophyta</taxon>
        <taxon>Embryophyta</taxon>
        <taxon>Tracheophyta</taxon>
        <taxon>Spermatophyta</taxon>
        <taxon>Magnoliopsida</taxon>
        <taxon>eudicotyledons</taxon>
        <taxon>Gunneridae</taxon>
        <taxon>Pentapetalae</taxon>
        <taxon>rosids</taxon>
        <taxon>fabids</taxon>
        <taxon>Fabales</taxon>
        <taxon>Fabaceae</taxon>
        <taxon>Papilionoideae</taxon>
        <taxon>50 kb inversion clade</taxon>
        <taxon>NPAAA clade</taxon>
        <taxon>Hologalegina</taxon>
        <taxon>IRL clade</taxon>
        <taxon>Trifolieae</taxon>
        <taxon>Trifolium</taxon>
    </lineage>
</organism>
<proteinExistence type="predicted"/>
<protein>
    <submittedName>
        <fullName evidence="1">Uncharacterized protein</fullName>
    </submittedName>
</protein>
<dbReference type="EMBL" id="CASHSV030000109">
    <property type="protein sequence ID" value="CAJ2648334.1"/>
    <property type="molecule type" value="Genomic_DNA"/>
</dbReference>
<evidence type="ECO:0000313" key="1">
    <source>
        <dbReference type="EMBL" id="CAJ2648334.1"/>
    </source>
</evidence>
<name>A0ACB0JTA7_TRIPR</name>
<comment type="caution">
    <text evidence="1">The sequence shown here is derived from an EMBL/GenBank/DDBJ whole genome shotgun (WGS) entry which is preliminary data.</text>
</comment>
<evidence type="ECO:0000313" key="2">
    <source>
        <dbReference type="Proteomes" id="UP001177021"/>
    </source>
</evidence>
<accession>A0ACB0JTA7</accession>
<reference evidence="1" key="1">
    <citation type="submission" date="2023-10" db="EMBL/GenBank/DDBJ databases">
        <authorList>
            <person name="Rodriguez Cubillos JULIANA M."/>
            <person name="De Vega J."/>
        </authorList>
    </citation>
    <scope>NUCLEOTIDE SEQUENCE</scope>
</reference>
<dbReference type="Proteomes" id="UP001177021">
    <property type="component" value="Unassembled WGS sequence"/>
</dbReference>
<gene>
    <name evidence="1" type="ORF">MILVUS5_LOCUS16705</name>
</gene>